<evidence type="ECO:0000313" key="4">
    <source>
        <dbReference type="Proteomes" id="UP000285146"/>
    </source>
</evidence>
<evidence type="ECO:0000256" key="1">
    <source>
        <dbReference type="ARBA" id="ARBA00008779"/>
    </source>
</evidence>
<name>A0A423VPA3_9PEZI</name>
<dbReference type="CDD" id="cd16147">
    <property type="entry name" value="G6S"/>
    <property type="match status" value="1"/>
</dbReference>
<dbReference type="EMBL" id="LKEB01000083">
    <property type="protein sequence ID" value="ROV92831.1"/>
    <property type="molecule type" value="Genomic_DNA"/>
</dbReference>
<proteinExistence type="inferred from homology"/>
<gene>
    <name evidence="3" type="ORF">VPNG_09106</name>
</gene>
<dbReference type="Proteomes" id="UP000285146">
    <property type="component" value="Unassembled WGS sequence"/>
</dbReference>
<evidence type="ECO:0000259" key="2">
    <source>
        <dbReference type="Pfam" id="PF00884"/>
    </source>
</evidence>
<dbReference type="OrthoDB" id="96314at2759"/>
<evidence type="ECO:0000313" key="3">
    <source>
        <dbReference type="EMBL" id="ROV92831.1"/>
    </source>
</evidence>
<dbReference type="STRING" id="1230097.A0A423VPA3"/>
<dbReference type="PANTHER" id="PTHR43108:SF8">
    <property type="entry name" value="SD21168P"/>
    <property type="match status" value="1"/>
</dbReference>
<dbReference type="InParanoid" id="A0A423VPA3"/>
<dbReference type="Pfam" id="PF00884">
    <property type="entry name" value="Sulfatase"/>
    <property type="match status" value="1"/>
</dbReference>
<accession>A0A423VPA3</accession>
<reference evidence="3 4" key="1">
    <citation type="submission" date="2015-09" db="EMBL/GenBank/DDBJ databases">
        <title>Host preference determinants of Valsa canker pathogens revealed by comparative genomics.</title>
        <authorList>
            <person name="Yin Z."/>
            <person name="Huang L."/>
        </authorList>
    </citation>
    <scope>NUCLEOTIDE SEQUENCE [LARGE SCALE GENOMIC DNA]</scope>
    <source>
        <strain evidence="3 4">SXYLt</strain>
    </source>
</reference>
<dbReference type="GO" id="GO:0005539">
    <property type="term" value="F:glycosaminoglycan binding"/>
    <property type="evidence" value="ECO:0007669"/>
    <property type="project" value="TreeGrafter"/>
</dbReference>
<dbReference type="InterPro" id="IPR017850">
    <property type="entry name" value="Alkaline_phosphatase_core_sf"/>
</dbReference>
<protein>
    <recommendedName>
        <fullName evidence="2">Sulfatase N-terminal domain-containing protein</fullName>
    </recommendedName>
</protein>
<keyword evidence="4" id="KW-1185">Reference proteome</keyword>
<organism evidence="3 4">
    <name type="scientific">Cytospora leucostoma</name>
    <dbReference type="NCBI Taxonomy" id="1230097"/>
    <lineage>
        <taxon>Eukaryota</taxon>
        <taxon>Fungi</taxon>
        <taxon>Dikarya</taxon>
        <taxon>Ascomycota</taxon>
        <taxon>Pezizomycotina</taxon>
        <taxon>Sordariomycetes</taxon>
        <taxon>Sordariomycetidae</taxon>
        <taxon>Diaporthales</taxon>
        <taxon>Cytosporaceae</taxon>
        <taxon>Cytospora</taxon>
    </lineage>
</organism>
<comment type="caution">
    <text evidence="3">The sequence shown here is derived from an EMBL/GenBank/DDBJ whole genome shotgun (WGS) entry which is preliminary data.</text>
</comment>
<dbReference type="Gene3D" id="3.40.720.10">
    <property type="entry name" value="Alkaline Phosphatase, subunit A"/>
    <property type="match status" value="1"/>
</dbReference>
<dbReference type="AlphaFoldDB" id="A0A423VPA3"/>
<dbReference type="SUPFAM" id="SSF53649">
    <property type="entry name" value="Alkaline phosphatase-like"/>
    <property type="match status" value="1"/>
</dbReference>
<dbReference type="InterPro" id="IPR000917">
    <property type="entry name" value="Sulfatase_N"/>
</dbReference>
<feature type="domain" description="Sulfatase N-terminal" evidence="2">
    <location>
        <begin position="36"/>
        <end position="312"/>
    </location>
</feature>
<comment type="similarity">
    <text evidence="1">Belongs to the sulfatase family.</text>
</comment>
<dbReference type="GO" id="GO:0008449">
    <property type="term" value="F:N-acetylglucosamine-6-sulfatase activity"/>
    <property type="evidence" value="ECO:0007669"/>
    <property type="project" value="TreeGrafter"/>
</dbReference>
<sequence length="492" mass="56452">MIENICYREGNTVQEAFLYHGYLLPISSGYPKFLSQGLNENHLPVWLQDAGYNTYYTGKLFNAHTVDIYHSPHVAGWTQSDFLLDPYTYDYLNAPYQRNRDPPTSYEGQHTVDVLTTKAYGLLDDVVKQGKPLFLGVAPVAPHSNVRVRNNNDDFNDPDVINKVEFSPPFPAKRHEHLFKDAQVPRTPNFNQDKPSGANWVREREQLSQENLEFNDHFYRQRLRALQSVDELIKALFKKLEDYDLLDNTYVFFTTDNGYHISQHRLQPGKECSFEEDINIPLAIRGPGVPEGEVSEIVTTHTDLAPTILGLTRAPLRASFDGEPVPLTREGLEDATKARHEHVTVEFWGVAAFKGSLRFQPDRLLLNNTYKAVRTDPYQVHNLLHPDEASHAPTHLLGVPTRKVVERLDSLLFVLKSCKGQTCVRPWQALRPNGNVQTLRDALSHRFDGFYASQTRVEYDHCELGYIPEAEGAQFEQDEYVYRDGTPWHEWI</sequence>
<dbReference type="PANTHER" id="PTHR43108">
    <property type="entry name" value="N-ACETYLGLUCOSAMINE-6-SULFATASE FAMILY MEMBER"/>
    <property type="match status" value="1"/>
</dbReference>